<name>A0A9W6KQ92_9ACTN</name>
<organism evidence="1 2">
    <name type="scientific">Dactylosporangium matsuzakiense</name>
    <dbReference type="NCBI Taxonomy" id="53360"/>
    <lineage>
        <taxon>Bacteria</taxon>
        <taxon>Bacillati</taxon>
        <taxon>Actinomycetota</taxon>
        <taxon>Actinomycetes</taxon>
        <taxon>Micromonosporales</taxon>
        <taxon>Micromonosporaceae</taxon>
        <taxon>Dactylosporangium</taxon>
    </lineage>
</organism>
<dbReference type="AlphaFoldDB" id="A0A9W6KQ92"/>
<protein>
    <submittedName>
        <fullName evidence="1">Uncharacterized protein</fullName>
    </submittedName>
</protein>
<dbReference type="EMBL" id="BSFP01000048">
    <property type="protein sequence ID" value="GLL04699.1"/>
    <property type="molecule type" value="Genomic_DNA"/>
</dbReference>
<reference evidence="1" key="2">
    <citation type="submission" date="2023-01" db="EMBL/GenBank/DDBJ databases">
        <authorList>
            <person name="Sun Q."/>
            <person name="Evtushenko L."/>
        </authorList>
    </citation>
    <scope>NUCLEOTIDE SEQUENCE</scope>
    <source>
        <strain evidence="1">VKM Ac-1321</strain>
    </source>
</reference>
<evidence type="ECO:0000313" key="1">
    <source>
        <dbReference type="EMBL" id="GLL04699.1"/>
    </source>
</evidence>
<keyword evidence="2" id="KW-1185">Reference proteome</keyword>
<dbReference type="Proteomes" id="UP001143480">
    <property type="component" value="Unassembled WGS sequence"/>
</dbReference>
<sequence length="83" mass="9473">MSERSYPSPPIQVGDMLYLREQEYQYGAGELRLRITAPPVESAAPGWWTVVGVQVLWNDLDGAKRRVQVPAAVLRDPRVRRPR</sequence>
<accession>A0A9W6KQ92</accession>
<comment type="caution">
    <text evidence="1">The sequence shown here is derived from an EMBL/GenBank/DDBJ whole genome shotgun (WGS) entry which is preliminary data.</text>
</comment>
<gene>
    <name evidence="1" type="ORF">GCM10017581_064460</name>
</gene>
<reference evidence="1" key="1">
    <citation type="journal article" date="2014" name="Int. J. Syst. Evol. Microbiol.">
        <title>Complete genome sequence of Corynebacterium casei LMG S-19264T (=DSM 44701T), isolated from a smear-ripened cheese.</title>
        <authorList>
            <consortium name="US DOE Joint Genome Institute (JGI-PGF)"/>
            <person name="Walter F."/>
            <person name="Albersmeier A."/>
            <person name="Kalinowski J."/>
            <person name="Ruckert C."/>
        </authorList>
    </citation>
    <scope>NUCLEOTIDE SEQUENCE</scope>
    <source>
        <strain evidence="1">VKM Ac-1321</strain>
    </source>
</reference>
<proteinExistence type="predicted"/>
<evidence type="ECO:0000313" key="2">
    <source>
        <dbReference type="Proteomes" id="UP001143480"/>
    </source>
</evidence>
<dbReference type="RefSeq" id="WP_261961871.1">
    <property type="nucleotide sequence ID" value="NZ_BAAAXA010000001.1"/>
</dbReference>